<comment type="caution">
    <text evidence="2">The sequence shown here is derived from an EMBL/GenBank/DDBJ whole genome shotgun (WGS) entry which is preliminary data.</text>
</comment>
<evidence type="ECO:0000313" key="2">
    <source>
        <dbReference type="EMBL" id="GAA1662304.1"/>
    </source>
</evidence>
<reference evidence="2 3" key="1">
    <citation type="journal article" date="2019" name="Int. J. Syst. Evol. Microbiol.">
        <title>The Global Catalogue of Microorganisms (GCM) 10K type strain sequencing project: providing services to taxonomists for standard genome sequencing and annotation.</title>
        <authorList>
            <consortium name="The Broad Institute Genomics Platform"/>
            <consortium name="The Broad Institute Genome Sequencing Center for Infectious Disease"/>
            <person name="Wu L."/>
            <person name="Ma J."/>
        </authorList>
    </citation>
    <scope>NUCLEOTIDE SEQUENCE [LARGE SCALE GENOMIC DNA]</scope>
    <source>
        <strain evidence="2 3">JCM 14306</strain>
    </source>
</reference>
<dbReference type="Proteomes" id="UP001501319">
    <property type="component" value="Unassembled WGS sequence"/>
</dbReference>
<accession>A0ABN2FYZ4</accession>
<sequence length="739" mass="80772">MTNLGLGLPLDIPWRVIAASPDMMDEKFCNKAYPFAWHSSLAISMFQPKAEELPSQLCGQRLTYLKVTASITGYEPTEEETRTGYASFPNTPKEDLDAVLRNYFACYGALLNVAVFPGPESGQVSTLVSTDVDFADEETGGEVDNPLVVEEIAFQRTGEANEIVDLYPAGGDGRGELSLGRELEVTFPAATRVVARVVTFAEPVSITAFRDDDLVDDAETGPEQDRIHELTVEAEGITRVVLTAPQDEASLLSLSVWRREGRDATLADYPHIIDFEPKLRDLYQAATKNGELLSASTSEVKVNKTMAHTESTETGVEHAGKYTSPQSPYGQFEASHKISHKWGETDSDTSSVTADASRDRRERVGSSTNLVQMYNLLTGYHSGTNRALFLMLPRPHVLQPTDRRTFVRGLRVIEGIQEFFLVVTHDAQMEGLCIDVHLDTGHFPESVTVETPPVRYQDRTEQFHVSAYAKGGGGITGQGADTVAIESVPSATYNASSGWVIDKTKGDAGHPGVHEVGDQSNQQAINSLRGYNYQAPSDASVVVSGNISGANWWGPGAVFERDYEVFLRSEQPIPSSEEPAVKTGLLITGRDLCVCYRLLDGCPEVVDEENPATKQRGTWIVEEPEISLQPAAAPESVATEALLQVQNALSSSWRMPTRRPPGAVGFLESDYFTSRIGDYLPPDLQERPVSELPDAGELTPALREVTVRRLLAEDLAGLSATTGVEVGELARLRRRVFES</sequence>
<dbReference type="RefSeq" id="WP_344116848.1">
    <property type="nucleotide sequence ID" value="NZ_BAAANE010000018.1"/>
</dbReference>
<protein>
    <submittedName>
        <fullName evidence="2">Uncharacterized protein</fullName>
    </submittedName>
</protein>
<organism evidence="2 3">
    <name type="scientific">Kribbella alba</name>
    <dbReference type="NCBI Taxonomy" id="190197"/>
    <lineage>
        <taxon>Bacteria</taxon>
        <taxon>Bacillati</taxon>
        <taxon>Actinomycetota</taxon>
        <taxon>Actinomycetes</taxon>
        <taxon>Propionibacteriales</taxon>
        <taxon>Kribbellaceae</taxon>
        <taxon>Kribbella</taxon>
    </lineage>
</organism>
<dbReference type="EMBL" id="BAAANE010000018">
    <property type="protein sequence ID" value="GAA1662304.1"/>
    <property type="molecule type" value="Genomic_DNA"/>
</dbReference>
<keyword evidence="3" id="KW-1185">Reference proteome</keyword>
<name>A0ABN2FYZ4_9ACTN</name>
<evidence type="ECO:0000256" key="1">
    <source>
        <dbReference type="SAM" id="MobiDB-lite"/>
    </source>
</evidence>
<feature type="region of interest" description="Disordered" evidence="1">
    <location>
        <begin position="308"/>
        <end position="364"/>
    </location>
</feature>
<gene>
    <name evidence="2" type="ORF">GCM10009744_65130</name>
</gene>
<evidence type="ECO:0000313" key="3">
    <source>
        <dbReference type="Proteomes" id="UP001501319"/>
    </source>
</evidence>
<proteinExistence type="predicted"/>